<protein>
    <submittedName>
        <fullName evidence="2">Uncharacterized protein</fullName>
    </submittedName>
</protein>
<keyword evidence="1" id="KW-0812">Transmembrane</keyword>
<comment type="caution">
    <text evidence="2">The sequence shown here is derived from an EMBL/GenBank/DDBJ whole genome shotgun (WGS) entry which is preliminary data.</text>
</comment>
<dbReference type="AlphaFoldDB" id="A0A834LJQ9"/>
<organism evidence="2 3">
    <name type="scientific">Rhododendron simsii</name>
    <name type="common">Sims's rhododendron</name>
    <dbReference type="NCBI Taxonomy" id="118357"/>
    <lineage>
        <taxon>Eukaryota</taxon>
        <taxon>Viridiplantae</taxon>
        <taxon>Streptophyta</taxon>
        <taxon>Embryophyta</taxon>
        <taxon>Tracheophyta</taxon>
        <taxon>Spermatophyta</taxon>
        <taxon>Magnoliopsida</taxon>
        <taxon>eudicotyledons</taxon>
        <taxon>Gunneridae</taxon>
        <taxon>Pentapetalae</taxon>
        <taxon>asterids</taxon>
        <taxon>Ericales</taxon>
        <taxon>Ericaceae</taxon>
        <taxon>Ericoideae</taxon>
        <taxon>Rhodoreae</taxon>
        <taxon>Rhododendron</taxon>
    </lineage>
</organism>
<gene>
    <name evidence="2" type="ORF">RHSIM_Rhsim07G0143000</name>
</gene>
<dbReference type="OrthoDB" id="10310334at2759"/>
<keyword evidence="3" id="KW-1185">Reference proteome</keyword>
<keyword evidence="1" id="KW-1133">Transmembrane helix</keyword>
<feature type="transmembrane region" description="Helical" evidence="1">
    <location>
        <begin position="203"/>
        <end position="222"/>
    </location>
</feature>
<evidence type="ECO:0000256" key="1">
    <source>
        <dbReference type="SAM" id="Phobius"/>
    </source>
</evidence>
<sequence length="232" mass="27205">MVVNVPFRHWVCVKNRWQESPRRDLYHLETTEGQQVIVAAAIRAEGNQLVYQPFGDYVQDYRNILPLGHVFMWNYSFQLNAWLDDIVYHSFVCCSNEGVNQCWHLKNVSVPGVTEAGLRSACLPSTFMAHQTLLKFGYLHLQRVQLQNEFETRLEHAFNVLGLEQMVINMANRTWLIPIHNLHLNAEAFNDFLAVLDLHLFDYLMLAMLPTVQFVLIVFHGYNDSERLYDWF</sequence>
<reference evidence="2" key="1">
    <citation type="submission" date="2019-11" db="EMBL/GenBank/DDBJ databases">
        <authorList>
            <person name="Liu Y."/>
            <person name="Hou J."/>
            <person name="Li T.-Q."/>
            <person name="Guan C.-H."/>
            <person name="Wu X."/>
            <person name="Wu H.-Z."/>
            <person name="Ling F."/>
            <person name="Zhang R."/>
            <person name="Shi X.-G."/>
            <person name="Ren J.-P."/>
            <person name="Chen E.-F."/>
            <person name="Sun J.-M."/>
        </authorList>
    </citation>
    <scope>NUCLEOTIDE SEQUENCE</scope>
    <source>
        <strain evidence="2">Adult_tree_wgs_1</strain>
        <tissue evidence="2">Leaves</tissue>
    </source>
</reference>
<keyword evidence="1" id="KW-0472">Membrane</keyword>
<dbReference type="Proteomes" id="UP000626092">
    <property type="component" value="Unassembled WGS sequence"/>
</dbReference>
<evidence type="ECO:0000313" key="2">
    <source>
        <dbReference type="EMBL" id="KAF7138951.1"/>
    </source>
</evidence>
<proteinExistence type="predicted"/>
<accession>A0A834LJQ9</accession>
<name>A0A834LJQ9_RHOSS</name>
<evidence type="ECO:0000313" key="3">
    <source>
        <dbReference type="Proteomes" id="UP000626092"/>
    </source>
</evidence>
<dbReference type="EMBL" id="WJXA01000007">
    <property type="protein sequence ID" value="KAF7138951.1"/>
    <property type="molecule type" value="Genomic_DNA"/>
</dbReference>